<dbReference type="Gene3D" id="2.60.210.10">
    <property type="entry name" value="Apoptosis, Tumor Necrosis Factor Receptor Associated Protein 2, Chain A"/>
    <property type="match status" value="1"/>
</dbReference>
<evidence type="ECO:0000256" key="10">
    <source>
        <dbReference type="ARBA" id="ARBA00023054"/>
    </source>
</evidence>
<evidence type="ECO:0000256" key="6">
    <source>
        <dbReference type="ARBA" id="ARBA00022737"/>
    </source>
</evidence>
<dbReference type="PANTHER" id="PTHR10131">
    <property type="entry name" value="TNF RECEPTOR ASSOCIATED FACTOR"/>
    <property type="match status" value="1"/>
</dbReference>
<dbReference type="Pfam" id="PF21355">
    <property type="entry name" value="TRAF-mep_MATH"/>
    <property type="match status" value="1"/>
</dbReference>
<keyword evidence="9" id="KW-0832">Ubl conjugation</keyword>
<evidence type="ECO:0000256" key="8">
    <source>
        <dbReference type="ARBA" id="ARBA00022833"/>
    </source>
</evidence>
<dbReference type="Gene3D" id="3.30.40.10">
    <property type="entry name" value="Zinc/RING finger domain, C3HC4 (zinc finger)"/>
    <property type="match status" value="2"/>
</dbReference>
<dbReference type="SUPFAM" id="SSF49599">
    <property type="entry name" value="TRAF domain-like"/>
    <property type="match status" value="2"/>
</dbReference>
<dbReference type="InterPro" id="IPR013083">
    <property type="entry name" value="Znf_RING/FYVE/PHD"/>
</dbReference>
<dbReference type="GO" id="GO:0008270">
    <property type="term" value="F:zinc ion binding"/>
    <property type="evidence" value="ECO:0007669"/>
    <property type="project" value="UniProtKB-KW"/>
</dbReference>
<dbReference type="OrthoDB" id="5980013at2759"/>
<accession>A0A6S7HS93</accession>
<keyword evidence="2" id="KW-0963">Cytoplasm</keyword>
<keyword evidence="5" id="KW-0479">Metal-binding</keyword>
<dbReference type="InterPro" id="IPR049342">
    <property type="entry name" value="TRAF1-6_MATH_dom"/>
</dbReference>
<evidence type="ECO:0000256" key="9">
    <source>
        <dbReference type="ARBA" id="ARBA00022843"/>
    </source>
</evidence>
<protein>
    <submittedName>
        <fullName evidence="11">TNF receptor-associated factor 3</fullName>
    </submittedName>
</protein>
<organism evidence="11 12">
    <name type="scientific">Paramuricea clavata</name>
    <name type="common">Red gorgonian</name>
    <name type="synonym">Violescent sea-whip</name>
    <dbReference type="NCBI Taxonomy" id="317549"/>
    <lineage>
        <taxon>Eukaryota</taxon>
        <taxon>Metazoa</taxon>
        <taxon>Cnidaria</taxon>
        <taxon>Anthozoa</taxon>
        <taxon>Octocorallia</taxon>
        <taxon>Malacalcyonacea</taxon>
        <taxon>Plexauridae</taxon>
        <taxon>Paramuricea</taxon>
    </lineage>
</organism>
<proteinExistence type="predicted"/>
<keyword evidence="12" id="KW-1185">Reference proteome</keyword>
<dbReference type="SUPFAM" id="SSF57850">
    <property type="entry name" value="RING/U-box"/>
    <property type="match status" value="1"/>
</dbReference>
<keyword evidence="11" id="KW-0675">Receptor</keyword>
<name>A0A6S7HS93_PARCT</name>
<dbReference type="FunFam" id="2.60.210.10:FF:000001">
    <property type="entry name" value="TNF receptor-associated factor"/>
    <property type="match status" value="1"/>
</dbReference>
<comment type="caution">
    <text evidence="11">The sequence shown here is derived from an EMBL/GenBank/DDBJ whole genome shotgun (WGS) entry which is preliminary data.</text>
</comment>
<dbReference type="PANTHER" id="PTHR10131:SF153">
    <property type="entry name" value="RING-TYPE DOMAIN-CONTAINING PROTEIN"/>
    <property type="match status" value="1"/>
</dbReference>
<dbReference type="InterPro" id="IPR001841">
    <property type="entry name" value="Znf_RING"/>
</dbReference>
<comment type="subcellular location">
    <subcellularLocation>
        <location evidence="1">Cytoplasm</location>
    </subcellularLocation>
</comment>
<dbReference type="InterPro" id="IPR049440">
    <property type="entry name" value="TRAF3/5_RING"/>
</dbReference>
<dbReference type="GO" id="GO:0006915">
    <property type="term" value="P:apoptotic process"/>
    <property type="evidence" value="ECO:0007669"/>
    <property type="project" value="UniProtKB-KW"/>
</dbReference>
<dbReference type="Proteomes" id="UP001152795">
    <property type="component" value="Unassembled WGS sequence"/>
</dbReference>
<dbReference type="SMART" id="SM00061">
    <property type="entry name" value="MATH"/>
    <property type="match status" value="1"/>
</dbReference>
<dbReference type="GO" id="GO:0005737">
    <property type="term" value="C:cytoplasm"/>
    <property type="evidence" value="ECO:0007669"/>
    <property type="project" value="UniProtKB-SubCell"/>
</dbReference>
<dbReference type="InterPro" id="IPR001293">
    <property type="entry name" value="Znf_TRAF"/>
</dbReference>
<keyword evidence="7" id="KW-0863">Zinc-finger</keyword>
<dbReference type="GO" id="GO:0007165">
    <property type="term" value="P:signal transduction"/>
    <property type="evidence" value="ECO:0007669"/>
    <property type="project" value="InterPro"/>
</dbReference>
<dbReference type="PROSITE" id="PS50144">
    <property type="entry name" value="MATH"/>
    <property type="match status" value="1"/>
</dbReference>
<evidence type="ECO:0000256" key="5">
    <source>
        <dbReference type="ARBA" id="ARBA00022723"/>
    </source>
</evidence>
<evidence type="ECO:0000256" key="4">
    <source>
        <dbReference type="ARBA" id="ARBA00022703"/>
    </source>
</evidence>
<dbReference type="GO" id="GO:0009898">
    <property type="term" value="C:cytoplasmic side of plasma membrane"/>
    <property type="evidence" value="ECO:0007669"/>
    <property type="project" value="TreeGrafter"/>
</dbReference>
<dbReference type="GO" id="GO:0005164">
    <property type="term" value="F:tumor necrosis factor receptor binding"/>
    <property type="evidence" value="ECO:0007669"/>
    <property type="project" value="TreeGrafter"/>
</dbReference>
<evidence type="ECO:0000256" key="7">
    <source>
        <dbReference type="ARBA" id="ARBA00022771"/>
    </source>
</evidence>
<dbReference type="PROSITE" id="PS50145">
    <property type="entry name" value="ZF_TRAF"/>
    <property type="match status" value="1"/>
</dbReference>
<dbReference type="AlphaFoldDB" id="A0A6S7HS93"/>
<dbReference type="GO" id="GO:0043122">
    <property type="term" value="P:regulation of canonical NF-kappaB signal transduction"/>
    <property type="evidence" value="ECO:0007669"/>
    <property type="project" value="TreeGrafter"/>
</dbReference>
<reference evidence="11" key="1">
    <citation type="submission" date="2020-04" db="EMBL/GenBank/DDBJ databases">
        <authorList>
            <person name="Alioto T."/>
            <person name="Alioto T."/>
            <person name="Gomez Garrido J."/>
        </authorList>
    </citation>
    <scope>NUCLEOTIDE SEQUENCE</scope>
    <source>
        <strain evidence="11">A484AB</strain>
    </source>
</reference>
<keyword evidence="6" id="KW-0677">Repeat</keyword>
<keyword evidence="8" id="KW-0862">Zinc</keyword>
<dbReference type="InterPro" id="IPR008974">
    <property type="entry name" value="TRAF-like"/>
</dbReference>
<evidence type="ECO:0000313" key="11">
    <source>
        <dbReference type="EMBL" id="CAB3996607.1"/>
    </source>
</evidence>
<dbReference type="Pfam" id="PF21363">
    <property type="entry name" value="TRAF3_RING"/>
    <property type="match status" value="1"/>
</dbReference>
<dbReference type="PROSITE" id="PS00518">
    <property type="entry name" value="ZF_RING_1"/>
    <property type="match status" value="1"/>
</dbReference>
<dbReference type="PIRSF" id="PIRSF015614">
    <property type="entry name" value="TRAF"/>
    <property type="match status" value="1"/>
</dbReference>
<dbReference type="InterPro" id="IPR002083">
    <property type="entry name" value="MATH/TRAF_dom"/>
</dbReference>
<dbReference type="SMART" id="SM00184">
    <property type="entry name" value="RING"/>
    <property type="match status" value="1"/>
</dbReference>
<evidence type="ECO:0000256" key="3">
    <source>
        <dbReference type="ARBA" id="ARBA00022499"/>
    </source>
</evidence>
<dbReference type="InterPro" id="IPR012227">
    <property type="entry name" value="TNF_rcpt-assoc_TRAF_met"/>
</dbReference>
<keyword evidence="3" id="KW-1017">Isopeptide bond</keyword>
<gene>
    <name evidence="11" type="ORF">PACLA_8A007804</name>
</gene>
<evidence type="ECO:0000313" key="12">
    <source>
        <dbReference type="Proteomes" id="UP001152795"/>
    </source>
</evidence>
<keyword evidence="10" id="KW-0175">Coiled coil</keyword>
<sequence length="324" mass="37127">MAHPNRRGGYKFEFVALDATLKCQFCFLALRSPFQTECGHRYCEDCIKNINGNKCPLDDKELTPESIFRDEFCNRQILELQCFCRNKNLGCEWTGRLRVIERHHKDCLFVEGTCPNEGCNAKMLKRLFGKHMMQECKYKKPPQRFMKIDAKVKHCDEKMLSETTSYDGTFLWKIDDFGRRLQDAVAGRCLSIYSPDFYVGQFGYKVCARVYLNGSGMGKGTHLSIFLVVMHGENDDLLPWPFQQEVSFKFVDQTGDQDIVDSLRPVPSSSRFQRPTSNMNIAGGCPLFVPKSVLDSRGFIQDTVFIEITVDTTGMPSRSYVQAL</sequence>
<evidence type="ECO:0000256" key="1">
    <source>
        <dbReference type="ARBA" id="ARBA00004496"/>
    </source>
</evidence>
<keyword evidence="4" id="KW-0053">Apoptosis</keyword>
<evidence type="ECO:0000256" key="2">
    <source>
        <dbReference type="ARBA" id="ARBA00022490"/>
    </source>
</evidence>
<dbReference type="GO" id="GO:0042981">
    <property type="term" value="P:regulation of apoptotic process"/>
    <property type="evidence" value="ECO:0007669"/>
    <property type="project" value="InterPro"/>
</dbReference>
<dbReference type="PROSITE" id="PS50089">
    <property type="entry name" value="ZF_RING_2"/>
    <property type="match status" value="1"/>
</dbReference>
<dbReference type="EMBL" id="CACRXK020002905">
    <property type="protein sequence ID" value="CAB3996607.1"/>
    <property type="molecule type" value="Genomic_DNA"/>
</dbReference>
<dbReference type="InterPro" id="IPR017907">
    <property type="entry name" value="Znf_RING_CS"/>
</dbReference>